<dbReference type="EMBL" id="CP024172">
    <property type="protein sequence ID" value="AZW17748.1"/>
    <property type="molecule type" value="Genomic_DNA"/>
</dbReference>
<evidence type="ECO:0000256" key="1">
    <source>
        <dbReference type="SAM" id="SignalP"/>
    </source>
</evidence>
<dbReference type="InterPro" id="IPR016187">
    <property type="entry name" value="CTDL_fold"/>
</dbReference>
<dbReference type="SUPFAM" id="SSF56436">
    <property type="entry name" value="C-type lectin-like"/>
    <property type="match status" value="1"/>
</dbReference>
<organism evidence="2 3">
    <name type="scientific">Bordetella hinzii</name>
    <dbReference type="NCBI Taxonomy" id="103855"/>
    <lineage>
        <taxon>Bacteria</taxon>
        <taxon>Pseudomonadati</taxon>
        <taxon>Pseudomonadota</taxon>
        <taxon>Betaproteobacteria</taxon>
        <taxon>Burkholderiales</taxon>
        <taxon>Alcaligenaceae</taxon>
        <taxon>Bordetella</taxon>
    </lineage>
</organism>
<name>A0AAN1RXD7_9BORD</name>
<evidence type="ECO:0000313" key="2">
    <source>
        <dbReference type="EMBL" id="AZW17748.1"/>
    </source>
</evidence>
<dbReference type="AlphaFoldDB" id="A0AAN1RXD7"/>
<feature type="signal peptide" evidence="1">
    <location>
        <begin position="1"/>
        <end position="24"/>
    </location>
</feature>
<accession>A0AAN1RXD7</accession>
<proteinExistence type="predicted"/>
<dbReference type="GeneID" id="92994849"/>
<gene>
    <name evidence="2" type="ORF">CS347_13760</name>
</gene>
<sequence>MPILPLARRPLLLLACMLAGAAQAQPWPRPLLVGPGHGHCPDFYQALSVEQARQPELVSQLRALPPGAYGLADGKYLSRPEGGTLLATPPAEADSLPRNLCLGLSATLHADRAPRPVLPDEQGHLRYLDVQVGMLQRLEGRACALFSQRGSPTAAGCLDAPLSSPETDRLLQAFRLGSTLRLSLDSRQPRGWLATGQRAYRIESLGY</sequence>
<reference evidence="3" key="1">
    <citation type="submission" date="2017-10" db="EMBL/GenBank/DDBJ databases">
        <title>Whole genome sequencing of various Bordetella species.</title>
        <authorList>
            <person name="Weigand M.R."/>
            <person name="Loparev V."/>
            <person name="Peng Y."/>
            <person name="Bowden K.E."/>
            <person name="Tondella M.L."/>
            <person name="Williams M.M."/>
        </authorList>
    </citation>
    <scope>NUCLEOTIDE SEQUENCE [LARGE SCALE GENOMIC DNA]</scope>
    <source>
        <strain evidence="3">H720</strain>
    </source>
</reference>
<dbReference type="Gene3D" id="3.10.40.10">
    <property type="entry name" value="Aerolysin/Pertussis toxin (APT), N-terminal domain"/>
    <property type="match status" value="1"/>
</dbReference>
<evidence type="ECO:0000313" key="3">
    <source>
        <dbReference type="Proteomes" id="UP000282741"/>
    </source>
</evidence>
<dbReference type="Proteomes" id="UP000282741">
    <property type="component" value="Chromosome"/>
</dbReference>
<feature type="chain" id="PRO_5043037298" evidence="1">
    <location>
        <begin position="25"/>
        <end position="207"/>
    </location>
</feature>
<dbReference type="InterPro" id="IPR037015">
    <property type="entry name" value="APT_N_sf"/>
</dbReference>
<dbReference type="RefSeq" id="WP_032955272.1">
    <property type="nucleotide sequence ID" value="NZ_CP012077.1"/>
</dbReference>
<protein>
    <submittedName>
        <fullName evidence="2">Toxin</fullName>
    </submittedName>
</protein>
<keyword evidence="1" id="KW-0732">Signal</keyword>